<proteinExistence type="predicted"/>
<keyword evidence="2" id="KW-1185">Reference proteome</keyword>
<dbReference type="EMBL" id="JANBVB010000014">
    <property type="protein sequence ID" value="KAJ2899972.1"/>
    <property type="molecule type" value="Genomic_DNA"/>
</dbReference>
<gene>
    <name evidence="1" type="primary">SEY1</name>
    <name evidence="1" type="ORF">IWW38_000770</name>
</gene>
<evidence type="ECO:0000313" key="1">
    <source>
        <dbReference type="EMBL" id="KAJ2899972.1"/>
    </source>
</evidence>
<accession>A0ACC1M8Y2</accession>
<sequence length="814" mass="86364">MAAAGMMRRSDSNGKEASSATRLQLIDEEQQFSDQLTGFMQNKWGMYEAGFDYDVVAVFGSQSTGKSTLLNRLFGTRFDVMSEAQRQQTTRGIWADRATSENSVLILDVEGTDGRERGEQQDFERKSALFSLAVGEVVIVNLWENMVGLYNGANLGLLKTVMEVNLQLFGGGGGGGGGGEGQQASAKSKTLLFFVIRDHVSPAPLESLARTLRADLARIWEGLGKPAGAPPAFDAYFDVRFASLPHKLLQPEAFEAGARELRRAFRDRGAADYVFRSEYRRRVPADGFPAYAQGVWAAVAHNKDLDLPTQQELLAQFRCDEIAAAALEPFRAALAPLRQGAQDGLVADGLGGAAQAMRAAALGDFDAQARRYHGGVYAKRRAALAAALDAELHAVLVAHVRNAAAAACAAFGRDCARAIGEASARADYAFAAVVGGVRAAVEAAYARAVDGLAFAGAPWSFGAEARQLAAALDAQTGELRAREVARVVARLADDTRAAMADVVAERLGGGAADMWRHVLAAFDGEAEACDARLARALEAAGVEAGGGEPAAAARRMHAALWDGVAGLLRDESADAAVLQRLRAAVEDAFRYDAHGLPRVWTPADDIDAHFAAARDAARALLPRLARVDAGASRVLHAEGFFPAGYDVARTLVLVAAGRQRDLAKRFAREADALFMEAKRSVVATHGRVPPWVLVLLVLLGWNEAMAVLFNPVYLVLVCLVGGAAFVVHSLGLWAPLLRAANGVSGIAGDHVHRLLVEAVNRTEPPVASNPPLRRRSSRTKAKEEIEMEPIGRSGSGSGSGSAAGSGSESPSLQQ</sequence>
<protein>
    <submittedName>
        <fullName evidence="1">Dynamin-like GTPase that mediates homotypic ER fusion</fullName>
    </submittedName>
</protein>
<name>A0ACC1M8Y2_9FUNG</name>
<organism evidence="1 2">
    <name type="scientific">Coemansia aciculifera</name>
    <dbReference type="NCBI Taxonomy" id="417176"/>
    <lineage>
        <taxon>Eukaryota</taxon>
        <taxon>Fungi</taxon>
        <taxon>Fungi incertae sedis</taxon>
        <taxon>Zoopagomycota</taxon>
        <taxon>Kickxellomycotina</taxon>
        <taxon>Kickxellomycetes</taxon>
        <taxon>Kickxellales</taxon>
        <taxon>Kickxellaceae</taxon>
        <taxon>Coemansia</taxon>
    </lineage>
</organism>
<reference evidence="1" key="1">
    <citation type="submission" date="2022-07" db="EMBL/GenBank/DDBJ databases">
        <title>Phylogenomic reconstructions and comparative analyses of Kickxellomycotina fungi.</title>
        <authorList>
            <person name="Reynolds N.K."/>
            <person name="Stajich J.E."/>
            <person name="Barry K."/>
            <person name="Grigoriev I.V."/>
            <person name="Crous P."/>
            <person name="Smith M.E."/>
        </authorList>
    </citation>
    <scope>NUCLEOTIDE SEQUENCE</scope>
    <source>
        <strain evidence="1">CBS 190363</strain>
    </source>
</reference>
<evidence type="ECO:0000313" key="2">
    <source>
        <dbReference type="Proteomes" id="UP001139981"/>
    </source>
</evidence>
<comment type="caution">
    <text evidence="1">The sequence shown here is derived from an EMBL/GenBank/DDBJ whole genome shotgun (WGS) entry which is preliminary data.</text>
</comment>
<dbReference type="Proteomes" id="UP001139981">
    <property type="component" value="Unassembled WGS sequence"/>
</dbReference>